<accession>A0ACB6RJG5</accession>
<dbReference type="EMBL" id="MU006749">
    <property type="protein sequence ID" value="KAF2621963.1"/>
    <property type="molecule type" value="Genomic_DNA"/>
</dbReference>
<reference evidence="1" key="1">
    <citation type="journal article" date="2020" name="Stud. Mycol.">
        <title>101 Dothideomycetes genomes: a test case for predicting lifestyles and emergence of pathogens.</title>
        <authorList>
            <person name="Haridas S."/>
            <person name="Albert R."/>
            <person name="Binder M."/>
            <person name="Bloem J."/>
            <person name="Labutti K."/>
            <person name="Salamov A."/>
            <person name="Andreopoulos B."/>
            <person name="Baker S."/>
            <person name="Barry K."/>
            <person name="Bills G."/>
            <person name="Bluhm B."/>
            <person name="Cannon C."/>
            <person name="Castanera R."/>
            <person name="Culley D."/>
            <person name="Daum C."/>
            <person name="Ezra D."/>
            <person name="Gonzalez J."/>
            <person name="Henrissat B."/>
            <person name="Kuo A."/>
            <person name="Liang C."/>
            <person name="Lipzen A."/>
            <person name="Lutzoni F."/>
            <person name="Magnuson J."/>
            <person name="Mondo S."/>
            <person name="Nolan M."/>
            <person name="Ohm R."/>
            <person name="Pangilinan J."/>
            <person name="Park H.-J."/>
            <person name="Ramirez L."/>
            <person name="Alfaro M."/>
            <person name="Sun H."/>
            <person name="Tritt A."/>
            <person name="Yoshinaga Y."/>
            <person name="Zwiers L.-H."/>
            <person name="Turgeon B."/>
            <person name="Goodwin S."/>
            <person name="Spatafora J."/>
            <person name="Crous P."/>
            <person name="Grigoriev I."/>
        </authorList>
    </citation>
    <scope>NUCLEOTIDE SEQUENCE</scope>
    <source>
        <strain evidence="1">CBS 525.71</strain>
    </source>
</reference>
<organism evidence="1 2">
    <name type="scientific">Macroventuria anomochaeta</name>
    <dbReference type="NCBI Taxonomy" id="301207"/>
    <lineage>
        <taxon>Eukaryota</taxon>
        <taxon>Fungi</taxon>
        <taxon>Dikarya</taxon>
        <taxon>Ascomycota</taxon>
        <taxon>Pezizomycotina</taxon>
        <taxon>Dothideomycetes</taxon>
        <taxon>Pleosporomycetidae</taxon>
        <taxon>Pleosporales</taxon>
        <taxon>Pleosporineae</taxon>
        <taxon>Didymellaceae</taxon>
        <taxon>Macroventuria</taxon>
    </lineage>
</organism>
<sequence length="786" mass="88893">MAIPSPSTPTMPELSEVLERIGLSTYHQILSDNGFHNWETVVDITEEDLTTLNFKLGHRRTLQREIATWRGVPQTLSLDLDATSPEPTSLSISALETLARQQSTPPPREKRRYRRHPRADSNAPKKPKTAYVNFADQLRTDPQVSQLSFVHIAREVGRRWQELPPEQKRVWESNAARAMQEYESQMDEYKKTDDWRKYQVYLNDFKAQQSQPTNGKRNAVGRTMSHSTREHSRASPESPESPGSSIPSSVSSSGTDAEVCHNALTLAFSELISLRGEILTQAIQPYDENHLPSEELARRSMYAFIRGTGSLVFTWSYEQANEILDRIYRPKGKIDAIDLAECFTIAAMGAHYDMECFPDRIRRVLYASGTLHFHEKTARTDYLRTMRLLLSMSFYALLEKHMSARYLIAAGLLIARWKCPPLHRSAAGAIDENWRKVYRSLIFMDSWLSYTLGYSSEATPQDVSVRMSPNNDHSVSDQKQVACTPDRLASDTIDELIHTQTSKIGLIAAEIAKTLAAPELATRENVDMLTQKLEIWRTEVPLTLQLPTLTSEAPSDLSLYQRRAILMVHIMYLGAVILIYRQLLVATAEGQLTDGASNSLTFSGHDARRFRNECAIAGQTIARILRLIAFDGTLTRRCWLIIYWAFTAAIVLLHSVSTKLLDGQADGVETDLGFAKECMDMLEPCRSVEPIAAKYLDTLWPLYDALRDVHQRMIGRAKTSIFSLLQADPNRMSPPLAVSKHEMGPISEKLSILLTDPFGRKQNFTADGSMRRLLNSDGSCSVFWWK</sequence>
<proteinExistence type="predicted"/>
<gene>
    <name evidence="1" type="ORF">BU25DRAFT_219453</name>
</gene>
<evidence type="ECO:0000313" key="2">
    <source>
        <dbReference type="Proteomes" id="UP000799754"/>
    </source>
</evidence>
<name>A0ACB6RJG5_9PLEO</name>
<comment type="caution">
    <text evidence="1">The sequence shown here is derived from an EMBL/GenBank/DDBJ whole genome shotgun (WGS) entry which is preliminary data.</text>
</comment>
<keyword evidence="2" id="KW-1185">Reference proteome</keyword>
<protein>
    <submittedName>
        <fullName evidence="1">Uncharacterized protein</fullName>
    </submittedName>
</protein>
<evidence type="ECO:0000313" key="1">
    <source>
        <dbReference type="EMBL" id="KAF2621963.1"/>
    </source>
</evidence>
<dbReference type="Proteomes" id="UP000799754">
    <property type="component" value="Unassembled WGS sequence"/>
</dbReference>